<dbReference type="GO" id="GO:0007059">
    <property type="term" value="P:chromosome segregation"/>
    <property type="evidence" value="ECO:0007669"/>
    <property type="project" value="TreeGrafter"/>
</dbReference>
<dbReference type="Pfam" id="PF03980">
    <property type="entry name" value="Nnf1"/>
    <property type="match status" value="1"/>
</dbReference>
<evidence type="ECO:0000256" key="1">
    <source>
        <dbReference type="ARBA" id="ARBA00004123"/>
    </source>
</evidence>
<keyword evidence="3" id="KW-0158">Chromosome</keyword>
<accession>A0A9W4TRT8</accession>
<protein>
    <submittedName>
        <fullName evidence="11">Uncharacterized protein</fullName>
    </submittedName>
</protein>
<organism evidence="11 12">
    <name type="scientific">Candida verbasci</name>
    <dbReference type="NCBI Taxonomy" id="1227364"/>
    <lineage>
        <taxon>Eukaryota</taxon>
        <taxon>Fungi</taxon>
        <taxon>Dikarya</taxon>
        <taxon>Ascomycota</taxon>
        <taxon>Saccharomycotina</taxon>
        <taxon>Pichiomycetes</taxon>
        <taxon>Debaryomycetaceae</taxon>
        <taxon>Candida/Lodderomyces clade</taxon>
        <taxon>Candida</taxon>
    </lineage>
</organism>
<feature type="coiled-coil region" evidence="10">
    <location>
        <begin position="126"/>
        <end position="153"/>
    </location>
</feature>
<dbReference type="Proteomes" id="UP001152885">
    <property type="component" value="Unassembled WGS sequence"/>
</dbReference>
<keyword evidence="8" id="KW-0131">Cell cycle</keyword>
<dbReference type="PANTHER" id="PTHR15459:SF3">
    <property type="entry name" value="POLYAMINE-MODULATED FACTOR 1"/>
    <property type="match status" value="1"/>
</dbReference>
<comment type="subcellular location">
    <subcellularLocation>
        <location evidence="2">Chromosome</location>
        <location evidence="2">Centromere</location>
        <location evidence="2">Kinetochore</location>
    </subcellularLocation>
    <subcellularLocation>
        <location evidence="1">Nucleus</location>
    </subcellularLocation>
</comment>
<name>A0A9W4TRT8_9ASCO</name>
<dbReference type="EMBL" id="CANTUO010000001">
    <property type="protein sequence ID" value="CAI5755680.1"/>
    <property type="molecule type" value="Genomic_DNA"/>
</dbReference>
<evidence type="ECO:0000256" key="4">
    <source>
        <dbReference type="ARBA" id="ARBA00022618"/>
    </source>
</evidence>
<keyword evidence="4" id="KW-0132">Cell division</keyword>
<evidence type="ECO:0000313" key="12">
    <source>
        <dbReference type="Proteomes" id="UP001152885"/>
    </source>
</evidence>
<sequence>MSLESTKVRYERLKLVANKALDQSINESLTNQNIILCFPNLSTTNLDVLLSIVSQLQSFWLNTSLDEFELIYKEKLIQEKLNELDEIIYDAQFRRNDPNEKPDFVDELTPLEIIDSNIMSDSTDILNNLRSIHERLQLENKDLTEELKDLVSLSNDKKQSIVSNIEQLQKDVKLIDSTDLQIDRLLNLLNE</sequence>
<evidence type="ECO:0000256" key="8">
    <source>
        <dbReference type="ARBA" id="ARBA00023306"/>
    </source>
</evidence>
<evidence type="ECO:0000256" key="9">
    <source>
        <dbReference type="ARBA" id="ARBA00023328"/>
    </source>
</evidence>
<dbReference type="AlphaFoldDB" id="A0A9W4TRT8"/>
<dbReference type="PANTHER" id="PTHR15459">
    <property type="entry name" value="POLYAMINE-MODULATED FACTOR 1"/>
    <property type="match status" value="1"/>
</dbReference>
<keyword evidence="9" id="KW-0137">Centromere</keyword>
<dbReference type="GO" id="GO:0005634">
    <property type="term" value="C:nucleus"/>
    <property type="evidence" value="ECO:0007669"/>
    <property type="project" value="UniProtKB-SubCell"/>
</dbReference>
<keyword evidence="7" id="KW-0539">Nucleus</keyword>
<comment type="caution">
    <text evidence="11">The sequence shown here is derived from an EMBL/GenBank/DDBJ whole genome shotgun (WGS) entry which is preliminary data.</text>
</comment>
<evidence type="ECO:0000313" key="11">
    <source>
        <dbReference type="EMBL" id="CAI5755680.1"/>
    </source>
</evidence>
<keyword evidence="5" id="KW-0498">Mitosis</keyword>
<keyword evidence="12" id="KW-1185">Reference proteome</keyword>
<evidence type="ECO:0000256" key="3">
    <source>
        <dbReference type="ARBA" id="ARBA00022454"/>
    </source>
</evidence>
<dbReference type="InterPro" id="IPR007128">
    <property type="entry name" value="PMF1/Nnf1"/>
</dbReference>
<dbReference type="GO" id="GO:0000444">
    <property type="term" value="C:MIS12/MIND type complex"/>
    <property type="evidence" value="ECO:0007669"/>
    <property type="project" value="InterPro"/>
</dbReference>
<dbReference type="OrthoDB" id="18453at2759"/>
<reference evidence="11" key="1">
    <citation type="submission" date="2022-12" db="EMBL/GenBank/DDBJ databases">
        <authorList>
            <person name="Brejova B."/>
        </authorList>
    </citation>
    <scope>NUCLEOTIDE SEQUENCE</scope>
</reference>
<evidence type="ECO:0000256" key="7">
    <source>
        <dbReference type="ARBA" id="ARBA00023242"/>
    </source>
</evidence>
<keyword evidence="6" id="KW-0995">Kinetochore</keyword>
<keyword evidence="10" id="KW-0175">Coiled coil</keyword>
<proteinExistence type="predicted"/>
<gene>
    <name evidence="11" type="ORF">CANVERA_P0196</name>
</gene>
<evidence type="ECO:0000256" key="6">
    <source>
        <dbReference type="ARBA" id="ARBA00022838"/>
    </source>
</evidence>
<evidence type="ECO:0000256" key="10">
    <source>
        <dbReference type="SAM" id="Coils"/>
    </source>
</evidence>
<evidence type="ECO:0000256" key="5">
    <source>
        <dbReference type="ARBA" id="ARBA00022776"/>
    </source>
</evidence>
<evidence type="ECO:0000256" key="2">
    <source>
        <dbReference type="ARBA" id="ARBA00004629"/>
    </source>
</evidence>
<dbReference type="GO" id="GO:0051301">
    <property type="term" value="P:cell division"/>
    <property type="evidence" value="ECO:0007669"/>
    <property type="project" value="UniProtKB-KW"/>
</dbReference>